<gene>
    <name evidence="5" type="primary">sbcC</name>
    <name evidence="5" type="ORF">McpAg1_13900</name>
</gene>
<comment type="caution">
    <text evidence="5">The sequence shown here is derived from an EMBL/GenBank/DDBJ whole genome shotgun (WGS) entry which is preliminary data.</text>
</comment>
<dbReference type="GO" id="GO:0016887">
    <property type="term" value="F:ATP hydrolysis activity"/>
    <property type="evidence" value="ECO:0007669"/>
    <property type="project" value="InterPro"/>
</dbReference>
<keyword evidence="1 3" id="KW-0175">Coiled coil</keyword>
<dbReference type="GO" id="GO:0006302">
    <property type="term" value="P:double-strand break repair"/>
    <property type="evidence" value="ECO:0007669"/>
    <property type="project" value="InterPro"/>
</dbReference>
<sequence>MKPIRLVISSFGPYAKETVIDFSAFDGSGIFLITGDTGSGKTTIFDAITYALYGVASGSIREAKTLASDFAAPDTVPFVELMFLHRKETYTIRRTPAYTVQGTEKKATASLVLPTGTEISGPKHVGEEVLLLLGLDSQQFRQVAMLAQNDFEKFLFSTSKDRADILRKLFATERFEEFQNRIAAQARAAKQETETIRQSCADRADRFIAVPNTPFADLLAEVRGSPDGFFRLSDLSAAAAEQLRDDRTHASVLKGDCQSARNRAAEIGASIENAKQINADLDRLSETKAIAQQLREQEGEMAQLGKKLEMSQRVREIVPYAERADSAAERLSAARNGLEEAKARLAAAQEKAEAAAAELSKTQRDNLSLPLMQEEIGKLKGFVTQFTEYETVKGQQLRGGSELERIEKDLAERKADLKRMNVQRDRLMNRLSELGSVPEKLAEAKHREAKTTARLASLTALARELQTHQKTVKECSFKEIAYTRAADAYEETRDIVAKKERAFFDGQAGIMAKSLRAGSPCPVCGSTLHPRPANLPAGIPTEAELNAAKTELAAKENARSKAASECSGARSMLRAGEQHLLTAAELLFTLPQRSDWARILDGLIREEVQTSEEQLKLITAEIAGLQNLLTEKSSLDAELRQMHDSFPRREEELAELAETAANIKQRAEYAKARAETLKGQLLPGYVSAAELNEDIRKRESEMSLRRTRETDLIKTFEQIKSARYDAASACTAAEEIFADAERTKNTSEEAFNTALLTRGLTRDGYRSALMSDADVLAAQEKLKRYRELRSSTDGQIVLLQKKTEGCTAIDIPALTAKFAEEERRYAALQEEEKDLGYRIMQNSAALSEISGFLEKYAAVSARYTELSDLSRAANGDAAGSGVRMKFEEYVQSAYLGRILEKANIRLHAMTDGRFRIVQRSAATDQRRKEGLEMDVIDFYTGKQRPTSTLSGGESFKAALSLALGLSDVIMETSGGIELDALFIDEGFGSLDSVSLDQAIETLATLAAPRTGSRLIGIISHVEDLRQRIEKKIVVVKNPDGSTVKVVV</sequence>
<evidence type="ECO:0000256" key="3">
    <source>
        <dbReference type="SAM" id="Coils"/>
    </source>
</evidence>
<dbReference type="PANTHER" id="PTHR32114">
    <property type="entry name" value="ABC TRANSPORTER ABCH.3"/>
    <property type="match status" value="1"/>
</dbReference>
<evidence type="ECO:0000256" key="2">
    <source>
        <dbReference type="ARBA" id="ARBA00049666"/>
    </source>
</evidence>
<reference evidence="5" key="1">
    <citation type="submission" date="2023-06" db="EMBL/GenBank/DDBJ databases">
        <title>Genome sequence of Methancorpusculaceae sp. Ag1.</title>
        <authorList>
            <person name="Protasov E."/>
            <person name="Platt K."/>
            <person name="Poehlein A."/>
            <person name="Daniel R."/>
            <person name="Brune A."/>
        </authorList>
    </citation>
    <scope>NUCLEOTIDE SEQUENCE</scope>
    <source>
        <strain evidence="5">Ag1</strain>
    </source>
</reference>
<dbReference type="EMBL" id="JAWDKA010000007">
    <property type="protein sequence ID" value="MDV0442163.1"/>
    <property type="molecule type" value="Genomic_DNA"/>
</dbReference>
<evidence type="ECO:0000313" key="6">
    <source>
        <dbReference type="Proteomes" id="UP001273136"/>
    </source>
</evidence>
<dbReference type="InterPro" id="IPR027417">
    <property type="entry name" value="P-loop_NTPase"/>
</dbReference>
<evidence type="ECO:0000259" key="4">
    <source>
        <dbReference type="Pfam" id="PF13476"/>
    </source>
</evidence>
<dbReference type="Pfam" id="PF13476">
    <property type="entry name" value="AAA_23"/>
    <property type="match status" value="1"/>
</dbReference>
<feature type="domain" description="Rad50/SbcC-type AAA" evidence="4">
    <location>
        <begin position="5"/>
        <end position="200"/>
    </location>
</feature>
<feature type="coiled-coil region" evidence="3">
    <location>
        <begin position="608"/>
        <end position="673"/>
    </location>
</feature>
<evidence type="ECO:0000256" key="1">
    <source>
        <dbReference type="ARBA" id="ARBA00023054"/>
    </source>
</evidence>
<proteinExistence type="inferred from homology"/>
<dbReference type="InterPro" id="IPR038729">
    <property type="entry name" value="Rad50/SbcC_AAA"/>
</dbReference>
<dbReference type="Pfam" id="PF13558">
    <property type="entry name" value="SbcC_Walker_B"/>
    <property type="match status" value="1"/>
</dbReference>
<dbReference type="Gene3D" id="3.40.50.300">
    <property type="entry name" value="P-loop containing nucleotide triphosphate hydrolases"/>
    <property type="match status" value="2"/>
</dbReference>
<accession>A0AAE4ME95</accession>
<dbReference type="Proteomes" id="UP001273136">
    <property type="component" value="Unassembled WGS sequence"/>
</dbReference>
<feature type="coiled-coil region" evidence="3">
    <location>
        <begin position="274"/>
        <end position="365"/>
    </location>
</feature>
<dbReference type="SUPFAM" id="SSF52540">
    <property type="entry name" value="P-loop containing nucleoside triphosphate hydrolases"/>
    <property type="match status" value="1"/>
</dbReference>
<keyword evidence="6" id="KW-1185">Reference proteome</keyword>
<dbReference type="InterPro" id="IPR025662">
    <property type="entry name" value="Sigma_54_int_dom_ATP-bd_1"/>
</dbReference>
<dbReference type="PROSITE" id="PS00675">
    <property type="entry name" value="SIGMA54_INTERACT_1"/>
    <property type="match status" value="1"/>
</dbReference>
<evidence type="ECO:0000313" key="5">
    <source>
        <dbReference type="EMBL" id="MDV0442163.1"/>
    </source>
</evidence>
<organism evidence="5 6">
    <name type="scientific">Methanorbis furvi</name>
    <dbReference type="NCBI Taxonomy" id="3028299"/>
    <lineage>
        <taxon>Archaea</taxon>
        <taxon>Methanobacteriati</taxon>
        <taxon>Methanobacteriota</taxon>
        <taxon>Stenosarchaea group</taxon>
        <taxon>Methanomicrobia</taxon>
        <taxon>Methanomicrobiales</taxon>
        <taxon>Methanocorpusculaceae</taxon>
        <taxon>Methanorbis</taxon>
    </lineage>
</organism>
<protein>
    <submittedName>
        <fullName evidence="5">Nuclease SbcCD subunit C</fullName>
    </submittedName>
</protein>
<dbReference type="AlphaFoldDB" id="A0AAE4ME95"/>
<feature type="coiled-coil region" evidence="3">
    <location>
        <begin position="403"/>
        <end position="430"/>
    </location>
</feature>
<comment type="similarity">
    <text evidence="2">Belongs to the Sph1/Sph2 family.</text>
</comment>
<dbReference type="RefSeq" id="WP_338094566.1">
    <property type="nucleotide sequence ID" value="NZ_JAWDKA010000007.1"/>
</dbReference>
<dbReference type="PANTHER" id="PTHR32114:SF2">
    <property type="entry name" value="ABC TRANSPORTER ABCH.3"/>
    <property type="match status" value="1"/>
</dbReference>
<name>A0AAE4ME95_9EURY</name>